<dbReference type="Proteomes" id="UP000591071">
    <property type="component" value="Unassembled WGS sequence"/>
</dbReference>
<dbReference type="InterPro" id="IPR050418">
    <property type="entry name" value="D-iso_2-hydroxyacid_DH_PdxB"/>
</dbReference>
<dbReference type="EMBL" id="JABAFG010000002">
    <property type="protein sequence ID" value="NME27412.1"/>
    <property type="molecule type" value="Genomic_DNA"/>
</dbReference>
<dbReference type="PANTHER" id="PTHR43761:SF1">
    <property type="entry name" value="D-ISOMER SPECIFIC 2-HYDROXYACID DEHYDROGENASE CATALYTIC DOMAIN-CONTAINING PROTEIN-RELATED"/>
    <property type="match status" value="1"/>
</dbReference>
<proteinExistence type="inferred from homology"/>
<dbReference type="PANTHER" id="PTHR43761">
    <property type="entry name" value="D-ISOMER SPECIFIC 2-HYDROXYACID DEHYDROGENASE FAMILY PROTEIN (AFU_ORTHOLOGUE AFUA_1G13630)"/>
    <property type="match status" value="1"/>
</dbReference>
<evidence type="ECO:0000313" key="7">
    <source>
        <dbReference type="EMBL" id="NME27412.1"/>
    </source>
</evidence>
<comment type="similarity">
    <text evidence="1 4">Belongs to the D-isomer specific 2-hydroxyacid dehydrogenase family.</text>
</comment>
<dbReference type="Pfam" id="PF02826">
    <property type="entry name" value="2-Hacid_dh_C"/>
    <property type="match status" value="1"/>
</dbReference>
<evidence type="ECO:0000259" key="5">
    <source>
        <dbReference type="Pfam" id="PF00389"/>
    </source>
</evidence>
<dbReference type="GO" id="GO:0016616">
    <property type="term" value="F:oxidoreductase activity, acting on the CH-OH group of donors, NAD or NADP as acceptor"/>
    <property type="evidence" value="ECO:0007669"/>
    <property type="project" value="InterPro"/>
</dbReference>
<evidence type="ECO:0000313" key="8">
    <source>
        <dbReference type="Proteomes" id="UP000591071"/>
    </source>
</evidence>
<protein>
    <submittedName>
        <fullName evidence="7">Hydroxyacid dehydrogenase</fullName>
    </submittedName>
</protein>
<evidence type="ECO:0000256" key="2">
    <source>
        <dbReference type="ARBA" id="ARBA00023002"/>
    </source>
</evidence>
<organism evidence="7 8">
    <name type="scientific">Megasphaera hexanoica</name>
    <dbReference type="NCBI Taxonomy" id="1675036"/>
    <lineage>
        <taxon>Bacteria</taxon>
        <taxon>Bacillati</taxon>
        <taxon>Bacillota</taxon>
        <taxon>Negativicutes</taxon>
        <taxon>Veillonellales</taxon>
        <taxon>Veillonellaceae</taxon>
        <taxon>Megasphaera</taxon>
    </lineage>
</organism>
<evidence type="ECO:0000256" key="3">
    <source>
        <dbReference type="ARBA" id="ARBA00023027"/>
    </source>
</evidence>
<keyword evidence="2 4" id="KW-0560">Oxidoreductase</keyword>
<accession>A0A848BNU2</accession>
<dbReference type="GO" id="GO:0051287">
    <property type="term" value="F:NAD binding"/>
    <property type="evidence" value="ECO:0007669"/>
    <property type="project" value="InterPro"/>
</dbReference>
<dbReference type="Pfam" id="PF00389">
    <property type="entry name" value="2-Hacid_dh"/>
    <property type="match status" value="1"/>
</dbReference>
<dbReference type="InterPro" id="IPR006140">
    <property type="entry name" value="D-isomer_DH_NAD-bd"/>
</dbReference>
<evidence type="ECO:0000256" key="4">
    <source>
        <dbReference type="RuleBase" id="RU003719"/>
    </source>
</evidence>
<name>A0A848BNU2_9FIRM</name>
<gene>
    <name evidence="7" type="ORF">HF872_02040</name>
</gene>
<reference evidence="7 8" key="1">
    <citation type="submission" date="2020-04" db="EMBL/GenBank/DDBJ databases">
        <authorList>
            <person name="Hitch T.C.A."/>
            <person name="Wylensek D."/>
            <person name="Clavel T."/>
        </authorList>
    </citation>
    <scope>NUCLEOTIDE SEQUENCE [LARGE SCALE GENOMIC DNA]</scope>
    <source>
        <strain evidence="7 8">Oil-RF-744-FAT-WT-6-1</strain>
    </source>
</reference>
<sequence length="314" mass="34656">MKTYIFDPISDDALAYARKHLDVVTWKDDKINSPSDAEACIVRTYKIGKEEIDAMPKLRIIAKHGVGTDNIDIPYAKSKGILVTNTPTANSNSVAEQAIALIFDCARKITQSHIDNKKGLEHNQPMYLKGYEITGKKLGLIGIGHIGYLVGKKLKSGFDMDVYAYDPFISAEKCESMGFHHVKSIDDIIKICDVISISVPLNDATRNLISKRELGMMKPTTILINTSRGGIVNETDLYEALQNKKIWGAGFDAFVSEPLPPHDKLFNCFNFVGTPHNGANTYEALTRMGTGAVDEIIRVSENKPTLTNLGAKIH</sequence>
<dbReference type="Gene3D" id="3.40.50.720">
    <property type="entry name" value="NAD(P)-binding Rossmann-like Domain"/>
    <property type="match status" value="2"/>
</dbReference>
<evidence type="ECO:0000256" key="1">
    <source>
        <dbReference type="ARBA" id="ARBA00005854"/>
    </source>
</evidence>
<dbReference type="AlphaFoldDB" id="A0A848BNU2"/>
<feature type="domain" description="D-isomer specific 2-hydroxyacid dehydrogenase catalytic" evidence="5">
    <location>
        <begin position="5"/>
        <end position="306"/>
    </location>
</feature>
<dbReference type="CDD" id="cd12173">
    <property type="entry name" value="PGDH_4"/>
    <property type="match status" value="1"/>
</dbReference>
<dbReference type="InterPro" id="IPR036291">
    <property type="entry name" value="NAD(P)-bd_dom_sf"/>
</dbReference>
<keyword evidence="3" id="KW-0520">NAD</keyword>
<dbReference type="SUPFAM" id="SSF51735">
    <property type="entry name" value="NAD(P)-binding Rossmann-fold domains"/>
    <property type="match status" value="1"/>
</dbReference>
<evidence type="ECO:0000259" key="6">
    <source>
        <dbReference type="Pfam" id="PF02826"/>
    </source>
</evidence>
<comment type="caution">
    <text evidence="7">The sequence shown here is derived from an EMBL/GenBank/DDBJ whole genome shotgun (WGS) entry which is preliminary data.</text>
</comment>
<dbReference type="FunFam" id="3.40.50.720:FF:000203">
    <property type="entry name" value="D-3-phosphoglycerate dehydrogenase (SerA)"/>
    <property type="match status" value="1"/>
</dbReference>
<dbReference type="PROSITE" id="PS00671">
    <property type="entry name" value="D_2_HYDROXYACID_DH_3"/>
    <property type="match status" value="1"/>
</dbReference>
<dbReference type="InterPro" id="IPR029753">
    <property type="entry name" value="D-isomer_DH_CS"/>
</dbReference>
<dbReference type="RefSeq" id="WP_170087137.1">
    <property type="nucleotide sequence ID" value="NZ_JABAFG010000002.1"/>
</dbReference>
<dbReference type="SUPFAM" id="SSF52283">
    <property type="entry name" value="Formate/glycerate dehydrogenase catalytic domain-like"/>
    <property type="match status" value="1"/>
</dbReference>
<feature type="domain" description="D-isomer specific 2-hydroxyacid dehydrogenase NAD-binding" evidence="6">
    <location>
        <begin position="99"/>
        <end position="278"/>
    </location>
</feature>
<dbReference type="InterPro" id="IPR006139">
    <property type="entry name" value="D-isomer_2_OHA_DH_cat_dom"/>
</dbReference>